<dbReference type="OrthoDB" id="8197587at2759"/>
<dbReference type="RefSeq" id="XP_028042500.1">
    <property type="nucleotide sequence ID" value="XM_028186699.1"/>
</dbReference>
<feature type="compositionally biased region" description="Low complexity" evidence="1">
    <location>
        <begin position="71"/>
        <end position="82"/>
    </location>
</feature>
<keyword evidence="3" id="KW-1185">Reference proteome</keyword>
<dbReference type="InterPro" id="IPR032011">
    <property type="entry name" value="DUF4794"/>
</dbReference>
<dbReference type="GeneID" id="114252193"/>
<dbReference type="Pfam" id="PF16042">
    <property type="entry name" value="DUF4794"/>
    <property type="match status" value="1"/>
</dbReference>
<evidence type="ECO:0000313" key="3">
    <source>
        <dbReference type="Proteomes" id="UP000504629"/>
    </source>
</evidence>
<reference evidence="4" key="1">
    <citation type="submission" date="2025-08" db="UniProtKB">
        <authorList>
            <consortium name="RefSeq"/>
        </authorList>
    </citation>
    <scope>IDENTIFICATION</scope>
    <source>
        <tissue evidence="4">Silk gland</tissue>
    </source>
</reference>
<evidence type="ECO:0000256" key="1">
    <source>
        <dbReference type="SAM" id="MobiDB-lite"/>
    </source>
</evidence>
<evidence type="ECO:0000259" key="2">
    <source>
        <dbReference type="Pfam" id="PF16042"/>
    </source>
</evidence>
<dbReference type="KEGG" id="bman:114252193"/>
<dbReference type="AlphaFoldDB" id="A0A6J2KK68"/>
<organism evidence="3 4">
    <name type="scientific">Bombyx mandarina</name>
    <name type="common">Wild silk moth</name>
    <name type="synonym">Wild silkworm</name>
    <dbReference type="NCBI Taxonomy" id="7092"/>
    <lineage>
        <taxon>Eukaryota</taxon>
        <taxon>Metazoa</taxon>
        <taxon>Ecdysozoa</taxon>
        <taxon>Arthropoda</taxon>
        <taxon>Hexapoda</taxon>
        <taxon>Insecta</taxon>
        <taxon>Pterygota</taxon>
        <taxon>Neoptera</taxon>
        <taxon>Endopterygota</taxon>
        <taxon>Lepidoptera</taxon>
        <taxon>Glossata</taxon>
        <taxon>Ditrysia</taxon>
        <taxon>Bombycoidea</taxon>
        <taxon>Bombycidae</taxon>
        <taxon>Bombycinae</taxon>
        <taxon>Bombyx</taxon>
    </lineage>
</organism>
<sequence>MKEKRPVRKLINGKKYYKSLKLFDGQHHSLTNGPSSNMKSFACVVLIAVVVAAEPPSFRQNYRFQRQEVEPQAPADAPYAPAGFRPAKPFNLPTRQEAAPPATSYGVPDDSYQAPTNTYGLPQAAPDTEYGVPRDEETTTENAENLKVEGINEKLEEAPKSDAEVVSSQGSYYVLLPGSQLQRVQFQTENDVRNMAYTARLQYKNEDRAPVYVYTAVPQYQPSAAYIQLY</sequence>
<feature type="domain" description="DUF4794" evidence="2">
    <location>
        <begin position="77"/>
        <end position="133"/>
    </location>
</feature>
<gene>
    <name evidence="4" type="primary">LOC114252193</name>
</gene>
<feature type="region of interest" description="Disordered" evidence="1">
    <location>
        <begin position="69"/>
        <end position="141"/>
    </location>
</feature>
<evidence type="ECO:0000313" key="4">
    <source>
        <dbReference type="RefSeq" id="XP_028042500.1"/>
    </source>
</evidence>
<protein>
    <submittedName>
        <fullName evidence="4">Uncharacterized protein LOC114252193</fullName>
    </submittedName>
</protein>
<name>A0A6J2KK68_BOMMA</name>
<accession>A0A6J2KK68</accession>
<proteinExistence type="predicted"/>
<dbReference type="Proteomes" id="UP000504629">
    <property type="component" value="Unplaced"/>
</dbReference>